<evidence type="ECO:0000313" key="1">
    <source>
        <dbReference type="EMBL" id="ACA72150.1"/>
    </source>
</evidence>
<dbReference type="EMBL" id="CP000949">
    <property type="protein sequence ID" value="ACA72150.1"/>
    <property type="molecule type" value="Genomic_DNA"/>
</dbReference>
<sequence>MMDSSAFDSSALQDFLLDAQVLLTQSQECLQHLELIANDPDACHCLINTLDTLARRASGLGLLEVANYASALQQLLAPACMQLHLHNQALPALAACLTLLAWQLELVDAHTGRLALDASEQTTLLAELANALDQPLPQTCAPCQETRSDCADTHQAGLMANRPTCSNKRTSSH</sequence>
<organism evidence="1">
    <name type="scientific">Pseudomonas putida (strain W619)</name>
    <dbReference type="NCBI Taxonomy" id="390235"/>
    <lineage>
        <taxon>Bacteria</taxon>
        <taxon>Pseudomonadati</taxon>
        <taxon>Pseudomonadota</taxon>
        <taxon>Gammaproteobacteria</taxon>
        <taxon>Pseudomonadales</taxon>
        <taxon>Pseudomonadaceae</taxon>
        <taxon>Pseudomonas</taxon>
    </lineage>
</organism>
<reference evidence="1" key="1">
    <citation type="submission" date="2008-02" db="EMBL/GenBank/DDBJ databases">
        <title>Complete sequence of Psuedomonas putida W619.</title>
        <authorList>
            <consortium name="US DOE Joint Genome Institute"/>
            <person name="Copeland A."/>
            <person name="Lucas S."/>
            <person name="Lapidus A."/>
            <person name="Barry K."/>
            <person name="Detter J.C."/>
            <person name="Glavina del Rio T."/>
            <person name="Dalin E."/>
            <person name="Tice H."/>
            <person name="Pitluck S."/>
            <person name="Chain P."/>
            <person name="Malfatti S."/>
            <person name="Shin M."/>
            <person name="Vergez L."/>
            <person name="Schmutz J."/>
            <person name="Larimer F."/>
            <person name="Land M."/>
            <person name="Hauser L."/>
            <person name="Kyrpides N."/>
            <person name="Kim E."/>
            <person name="Taghavi S."/>
            <person name="Vangronsveld D."/>
            <person name="van der Lelie D."/>
            <person name="Richardson P."/>
        </authorList>
    </citation>
    <scope>NUCLEOTIDE SEQUENCE</scope>
    <source>
        <strain evidence="1">W619</strain>
    </source>
</reference>
<keyword evidence="1" id="KW-0808">Transferase</keyword>
<gene>
    <name evidence="1" type="ordered locus">PputW619_1645</name>
</gene>
<dbReference type="KEGG" id="ppw:PputW619_1645"/>
<accession>B1J588</accession>
<dbReference type="HOGENOM" id="CLU_133798_0_0_6"/>
<name>B1J588_PSEPW</name>
<dbReference type="AlphaFoldDB" id="B1J588"/>
<dbReference type="GO" id="GO:0016301">
    <property type="term" value="F:kinase activity"/>
    <property type="evidence" value="ECO:0007669"/>
    <property type="project" value="UniProtKB-KW"/>
</dbReference>
<protein>
    <submittedName>
        <fullName evidence="1">Putative CheA signal transduction histidine kinase</fullName>
    </submittedName>
</protein>
<proteinExistence type="predicted"/>
<keyword evidence="1" id="KW-0418">Kinase</keyword>